<keyword evidence="1" id="KW-0732">Signal</keyword>
<keyword evidence="3" id="KW-1185">Reference proteome</keyword>
<sequence length="140" mass="15209">MKIKTTLAAAMLMTVLAASEAWADPCTLTVNQSSSAYIYVGQSFTYEVNVPYPPGPYAGPMVPYYHSFFSIVFYGTKNGVEDIPGGETYPAPLSGFGTTVLTGYGNPGGYSGNYQRYAKVINNVNGNLICWTNVVWVYLQ</sequence>
<dbReference type="EMBL" id="JMCB01000026">
    <property type="protein sequence ID" value="KFE60924.1"/>
    <property type="molecule type" value="Genomic_DNA"/>
</dbReference>
<protein>
    <submittedName>
        <fullName evidence="2">Uncharacterized protein</fullName>
    </submittedName>
</protein>
<accession>A0A085VZR1</accession>
<comment type="caution">
    <text evidence="2">The sequence shown here is derived from an EMBL/GenBank/DDBJ whole genome shotgun (WGS) entry which is preliminary data.</text>
</comment>
<dbReference type="Proteomes" id="UP000028725">
    <property type="component" value="Unassembled WGS sequence"/>
</dbReference>
<feature type="chain" id="PRO_5001799286" evidence="1">
    <location>
        <begin position="24"/>
        <end position="140"/>
    </location>
</feature>
<dbReference type="AlphaFoldDB" id="A0A085VZR1"/>
<feature type="signal peptide" evidence="1">
    <location>
        <begin position="1"/>
        <end position="23"/>
    </location>
</feature>
<reference evidence="2 3" key="1">
    <citation type="submission" date="2014-04" db="EMBL/GenBank/DDBJ databases">
        <title>Genome assembly of Hyalangium minutum DSM 14724.</title>
        <authorList>
            <person name="Sharma G."/>
            <person name="Subramanian S."/>
        </authorList>
    </citation>
    <scope>NUCLEOTIDE SEQUENCE [LARGE SCALE GENOMIC DNA]</scope>
    <source>
        <strain evidence="2 3">DSM 14724</strain>
    </source>
</reference>
<evidence type="ECO:0000313" key="3">
    <source>
        <dbReference type="Proteomes" id="UP000028725"/>
    </source>
</evidence>
<evidence type="ECO:0000256" key="1">
    <source>
        <dbReference type="SAM" id="SignalP"/>
    </source>
</evidence>
<proteinExistence type="predicted"/>
<gene>
    <name evidence="2" type="ORF">DB31_4548</name>
</gene>
<evidence type="ECO:0000313" key="2">
    <source>
        <dbReference type="EMBL" id="KFE60924.1"/>
    </source>
</evidence>
<name>A0A085VZR1_9BACT</name>
<dbReference type="RefSeq" id="WP_044198483.1">
    <property type="nucleotide sequence ID" value="NZ_JMCB01000026.1"/>
</dbReference>
<organism evidence="2 3">
    <name type="scientific">Hyalangium minutum</name>
    <dbReference type="NCBI Taxonomy" id="394096"/>
    <lineage>
        <taxon>Bacteria</taxon>
        <taxon>Pseudomonadati</taxon>
        <taxon>Myxococcota</taxon>
        <taxon>Myxococcia</taxon>
        <taxon>Myxococcales</taxon>
        <taxon>Cystobacterineae</taxon>
        <taxon>Archangiaceae</taxon>
        <taxon>Hyalangium</taxon>
    </lineage>
</organism>